<dbReference type="InterPro" id="IPR009522">
    <property type="entry name" value="Capsid_Phlebovir/Tenuivir"/>
</dbReference>
<proteinExistence type="predicted"/>
<reference evidence="1" key="2">
    <citation type="submission" date="2022-10" db="EMBL/GenBank/DDBJ databases">
        <authorList>
            <consortium name="ENA_rothamsted_submissions"/>
            <consortium name="culmorum"/>
            <person name="King R."/>
        </authorList>
    </citation>
    <scope>NUCLEOTIDE SEQUENCE</scope>
</reference>
<keyword evidence="2" id="KW-1185">Reference proteome</keyword>
<dbReference type="Proteomes" id="UP001153737">
    <property type="component" value="Chromosome 11"/>
</dbReference>
<reference evidence="1" key="1">
    <citation type="submission" date="2022-01" db="EMBL/GenBank/DDBJ databases">
        <authorList>
            <person name="King R."/>
        </authorList>
    </citation>
    <scope>NUCLEOTIDE SEQUENCE</scope>
</reference>
<sequence length="828" mass="92946">MSNLCVDLADLSFNQRNTLYDLSNEIAAKFKGDKNTADFVQDIFRTITDESFKISIKFLAETLEYTGFSPEQVLKEFFRRGSAEETESKTIMTISSTNINQHLTYSRKKGSAPLGRNTPTIARLASCFPHIVCYFLSQGVGKTYIDESVIEKTAGQQLPRLMLSNMFVRLVPQAEDSAELIDYLLYKEPEFQVVKNESRISITKDGNNQYAMCSTSVNTDLVPCKKARFDVSTIKRKIDHVPCHSNEQLLENSNDVINSPVVSDELKQNLSHSNSSNNNNDDDNLLERKLEITPESCNIPKNFNLSDKANSIILPINSVNVDSLPPSSHKECNILEGSFQIKNSRFADCLLRQAQINYDRDRDVDVTLINDSDENTTNYNKQPTNKELTSNFDSTELLIAAVSKRPTLYLISESIYHNDLSILFIGCGKKYSRRLVLKTLEYTSFSPEQVLKEFFRRGSAITVDETWVIYADEETESKTIMTISSKNINQHLVLPILFCVMRGTATKKIQKQWVNPLNFIFNAYKTYSRKKGSAPLGRNTPTIARIASCFPHIVCYFLSQGVGKTYIDESVIEKTAGQQLPRLMLTNIFVGLVPQTGDSAELIDYCEVYHSMLDMKLSEKNPKQLSDAVRNVETYTSAAVNSSFLSQEVKKFFLGVFGLTQGDTLSPQIKRICVGSRILWNYAITSKDLPGYFANVANIPAMDPIEEFKTVENMDNPAKFSGDTLVILVSTIMTRGLSAKDEWPSGAEGIPNMLMGSQTHDDVITNREALRFTHNVAYLLATLSRVLTDKSYYYIMLSYMKAGYKMVALIAAALGSPTVFGNVDVTTS</sequence>
<dbReference type="EMBL" id="OU896717">
    <property type="protein sequence ID" value="CAG9814600.1"/>
    <property type="molecule type" value="Genomic_DNA"/>
</dbReference>
<organism evidence="1 2">
    <name type="scientific">Phaedon cochleariae</name>
    <name type="common">Mustard beetle</name>
    <dbReference type="NCBI Taxonomy" id="80249"/>
    <lineage>
        <taxon>Eukaryota</taxon>
        <taxon>Metazoa</taxon>
        <taxon>Ecdysozoa</taxon>
        <taxon>Arthropoda</taxon>
        <taxon>Hexapoda</taxon>
        <taxon>Insecta</taxon>
        <taxon>Pterygota</taxon>
        <taxon>Neoptera</taxon>
        <taxon>Endopterygota</taxon>
        <taxon>Coleoptera</taxon>
        <taxon>Polyphaga</taxon>
        <taxon>Cucujiformia</taxon>
        <taxon>Chrysomeloidea</taxon>
        <taxon>Chrysomelidae</taxon>
        <taxon>Chrysomelinae</taxon>
        <taxon>Chrysomelini</taxon>
        <taxon>Phaedon</taxon>
    </lineage>
</organism>
<evidence type="ECO:0000313" key="1">
    <source>
        <dbReference type="EMBL" id="CAG9814600.1"/>
    </source>
</evidence>
<name>A0A9N9X0Q5_PHACE</name>
<protein>
    <submittedName>
        <fullName evidence="1">Uncharacterized protein</fullName>
    </submittedName>
</protein>
<dbReference type="GO" id="GO:0003723">
    <property type="term" value="F:RNA binding"/>
    <property type="evidence" value="ECO:0007669"/>
    <property type="project" value="InterPro"/>
</dbReference>
<evidence type="ECO:0000313" key="2">
    <source>
        <dbReference type="Proteomes" id="UP001153737"/>
    </source>
</evidence>
<accession>A0A9N9X0Q5</accession>
<dbReference type="OrthoDB" id="10678392at2759"/>
<dbReference type="Pfam" id="PF05733">
    <property type="entry name" value="Tenui_N"/>
    <property type="match status" value="1"/>
</dbReference>
<dbReference type="AlphaFoldDB" id="A0A9N9X0Q5"/>
<gene>
    <name evidence="1" type="ORF">PHAECO_LOCUS2144</name>
</gene>